<reference evidence="2 3" key="1">
    <citation type="submission" date="2016-04" db="EMBL/GenBank/DDBJ databases">
        <authorList>
            <person name="Evans L.H."/>
            <person name="Alamgir A."/>
            <person name="Owens N."/>
            <person name="Weber N.D."/>
            <person name="Virtaneva K."/>
            <person name="Barbian K."/>
            <person name="Babar A."/>
            <person name="Rosenke K."/>
        </authorList>
    </citation>
    <scope>NUCLEOTIDE SEQUENCE [LARGE SCALE GENOMIC DNA]</scope>
    <source>
        <strain evidence="2 3">IFM 0406</strain>
    </source>
</reference>
<keyword evidence="1" id="KW-0812">Transmembrane</keyword>
<evidence type="ECO:0000313" key="3">
    <source>
        <dbReference type="Proteomes" id="UP000076512"/>
    </source>
</evidence>
<accession>A0A164IQ63</accession>
<name>A0A164IQ63_9NOCA</name>
<feature type="transmembrane region" description="Helical" evidence="1">
    <location>
        <begin position="71"/>
        <end position="90"/>
    </location>
</feature>
<feature type="transmembrane region" description="Helical" evidence="1">
    <location>
        <begin position="40"/>
        <end position="59"/>
    </location>
</feature>
<organism evidence="2 3">
    <name type="scientific">Nocardia terpenica</name>
    <dbReference type="NCBI Taxonomy" id="455432"/>
    <lineage>
        <taxon>Bacteria</taxon>
        <taxon>Bacillati</taxon>
        <taxon>Actinomycetota</taxon>
        <taxon>Actinomycetes</taxon>
        <taxon>Mycobacteriales</taxon>
        <taxon>Nocardiaceae</taxon>
        <taxon>Nocardia</taxon>
    </lineage>
</organism>
<protein>
    <submittedName>
        <fullName evidence="2">Uncharacterized protein</fullName>
    </submittedName>
</protein>
<keyword evidence="3" id="KW-1185">Reference proteome</keyword>
<comment type="caution">
    <text evidence="2">The sequence shown here is derived from an EMBL/GenBank/DDBJ whole genome shotgun (WGS) entry which is preliminary data.</text>
</comment>
<evidence type="ECO:0000256" key="1">
    <source>
        <dbReference type="SAM" id="Phobius"/>
    </source>
</evidence>
<gene>
    <name evidence="2" type="ORF">AWN90_07705</name>
</gene>
<dbReference type="Proteomes" id="UP000076512">
    <property type="component" value="Unassembled WGS sequence"/>
</dbReference>
<feature type="transmembrane region" description="Helical" evidence="1">
    <location>
        <begin position="16"/>
        <end position="34"/>
    </location>
</feature>
<dbReference type="EMBL" id="LWGR01000019">
    <property type="protein sequence ID" value="KZM69652.1"/>
    <property type="molecule type" value="Genomic_DNA"/>
</dbReference>
<dbReference type="RefSeq" id="WP_067578945.1">
    <property type="nucleotide sequence ID" value="NZ_JABMCZ010000002.1"/>
</dbReference>
<feature type="transmembrane region" description="Helical" evidence="1">
    <location>
        <begin position="102"/>
        <end position="124"/>
    </location>
</feature>
<keyword evidence="1" id="KW-0472">Membrane</keyword>
<evidence type="ECO:0000313" key="2">
    <source>
        <dbReference type="EMBL" id="KZM69652.1"/>
    </source>
</evidence>
<keyword evidence="1" id="KW-1133">Transmembrane helix</keyword>
<sequence>MPDKPTRPTAVLRSQLLLLVASIAGVVIGGLLGSDRGAQLVVYGSCGIIGSLLGLLLTVILRKRHERHLRIWFPTLCAVGIAIFVAFLVIRTGSDAADIGVGFLALLGALLGLPGIFGTLAIALTGQNNDSCIPIEGS</sequence>
<dbReference type="AlphaFoldDB" id="A0A164IQ63"/>
<proteinExistence type="predicted"/>